<name>A0A8C5R6F7_9ANUR</name>
<evidence type="ECO:0000313" key="9">
    <source>
        <dbReference type="Proteomes" id="UP000694569"/>
    </source>
</evidence>
<evidence type="ECO:0000256" key="4">
    <source>
        <dbReference type="ARBA" id="ARBA00022827"/>
    </source>
</evidence>
<comment type="similarity">
    <text evidence="2">Belongs to the flavoprotein pyridine nucleotide cytochrome reductase family.</text>
</comment>
<dbReference type="Pfam" id="PF09791">
    <property type="entry name" value="Oxidored-like"/>
    <property type="match status" value="1"/>
</dbReference>
<keyword evidence="3 6" id="KW-0285">Flavoprotein</keyword>
<dbReference type="InterPro" id="IPR008333">
    <property type="entry name" value="Cbr1-like_FAD-bd_dom"/>
</dbReference>
<dbReference type="InterPro" id="IPR019180">
    <property type="entry name" value="Oxidoreductase-like_N"/>
</dbReference>
<protein>
    <submittedName>
        <fullName evidence="8">Cytochrome b5 reductase like</fullName>
    </submittedName>
</protein>
<proteinExistence type="inferred from homology"/>
<reference evidence="8" key="1">
    <citation type="submission" date="2025-08" db="UniProtKB">
        <authorList>
            <consortium name="Ensembl"/>
        </authorList>
    </citation>
    <scope>IDENTIFICATION</scope>
</reference>
<feature type="domain" description="FAD-binding FR-type" evidence="7">
    <location>
        <begin position="81"/>
        <end position="183"/>
    </location>
</feature>
<dbReference type="OrthoDB" id="432685at2759"/>
<dbReference type="Gene3D" id="3.40.50.80">
    <property type="entry name" value="Nucleotide-binding domain of ferredoxin-NADP reductase (FNR) module"/>
    <property type="match status" value="1"/>
</dbReference>
<dbReference type="InterPro" id="IPR017927">
    <property type="entry name" value="FAD-bd_FR_type"/>
</dbReference>
<dbReference type="SUPFAM" id="SSF63380">
    <property type="entry name" value="Riboflavin synthase domain-like"/>
    <property type="match status" value="1"/>
</dbReference>
<keyword evidence="9" id="KW-1185">Reference proteome</keyword>
<sequence length="321" mass="36473">MSPIIQCPALHQGMCNNEIDWTSLKPVEPCAAQCCGSGCSPCVFDIYQADLERWEKAREAGDTSLLTRQIAEAGDSLLSSETFTFFQLLLVEQETDDANRYRFKLPSGRSLGLLLGQHIVLRGIVNGLDIQRAYTPISRVDTKGYFDVLIKIYEQGLMSQHIVDWKEGDWIEWRGPFGGFSYKPNQYGELLMLCSGTGIAPILPILGYVTDREEDETFITLVVCCQTIGKIYTRSFLQEQARFWNVRIFYAFSQERSLESLPMSYRENTKIGRIDAVFLARVLETCRREAHVLVCGSVKFSEDMVEMLKELGQKDSSVFIF</sequence>
<dbReference type="Gene3D" id="2.40.30.10">
    <property type="entry name" value="Translation factors"/>
    <property type="match status" value="1"/>
</dbReference>
<feature type="binding site" evidence="6">
    <location>
        <position position="149"/>
    </location>
    <ligand>
        <name>FAD</name>
        <dbReference type="ChEBI" id="CHEBI:57692"/>
    </ligand>
</feature>
<evidence type="ECO:0000256" key="2">
    <source>
        <dbReference type="ARBA" id="ARBA00006105"/>
    </source>
</evidence>
<keyword evidence="4 6" id="KW-0274">FAD</keyword>
<dbReference type="PROSITE" id="PS51384">
    <property type="entry name" value="FAD_FR"/>
    <property type="match status" value="1"/>
</dbReference>
<evidence type="ECO:0000313" key="8">
    <source>
        <dbReference type="Ensembl" id="ENSLLEP00000048299.1"/>
    </source>
</evidence>
<dbReference type="Pfam" id="PF00175">
    <property type="entry name" value="NAD_binding_1"/>
    <property type="match status" value="1"/>
</dbReference>
<reference evidence="8" key="2">
    <citation type="submission" date="2025-09" db="UniProtKB">
        <authorList>
            <consortium name="Ensembl"/>
        </authorList>
    </citation>
    <scope>IDENTIFICATION</scope>
</reference>
<feature type="binding site" evidence="6">
    <location>
        <position position="132"/>
    </location>
    <ligand>
        <name>FAD</name>
        <dbReference type="ChEBI" id="CHEBI:57692"/>
    </ligand>
</feature>
<dbReference type="Proteomes" id="UP000694569">
    <property type="component" value="Unplaced"/>
</dbReference>
<dbReference type="InterPro" id="IPR001834">
    <property type="entry name" value="CBR-like"/>
</dbReference>
<dbReference type="GeneTree" id="ENSGT00920000149170"/>
<dbReference type="SUPFAM" id="SSF52343">
    <property type="entry name" value="Ferredoxin reductase-like, C-terminal NADP-linked domain"/>
    <property type="match status" value="1"/>
</dbReference>
<feature type="binding site" evidence="6">
    <location>
        <position position="134"/>
    </location>
    <ligand>
        <name>FAD</name>
        <dbReference type="ChEBI" id="CHEBI:57692"/>
    </ligand>
</feature>
<dbReference type="Ensembl" id="ENSLLET00000050184.1">
    <property type="protein sequence ID" value="ENSLLEP00000048299.1"/>
    <property type="gene ID" value="ENSLLEG00000030466.1"/>
</dbReference>
<dbReference type="InterPro" id="IPR017938">
    <property type="entry name" value="Riboflavin_synthase-like_b-brl"/>
</dbReference>
<evidence type="ECO:0000259" key="7">
    <source>
        <dbReference type="PROSITE" id="PS51384"/>
    </source>
</evidence>
<feature type="binding site" evidence="6">
    <location>
        <position position="158"/>
    </location>
    <ligand>
        <name>FAD</name>
        <dbReference type="ChEBI" id="CHEBI:57692"/>
    </ligand>
</feature>
<accession>A0A8C5R6F7</accession>
<organism evidence="8 9">
    <name type="scientific">Leptobrachium leishanense</name>
    <name type="common">Leishan spiny toad</name>
    <dbReference type="NCBI Taxonomy" id="445787"/>
    <lineage>
        <taxon>Eukaryota</taxon>
        <taxon>Metazoa</taxon>
        <taxon>Chordata</taxon>
        <taxon>Craniata</taxon>
        <taxon>Vertebrata</taxon>
        <taxon>Euteleostomi</taxon>
        <taxon>Amphibia</taxon>
        <taxon>Batrachia</taxon>
        <taxon>Anura</taxon>
        <taxon>Pelobatoidea</taxon>
        <taxon>Megophryidae</taxon>
        <taxon>Leptobrachium</taxon>
    </lineage>
</organism>
<gene>
    <name evidence="8" type="primary">CYB5RL</name>
</gene>
<dbReference type="Pfam" id="PF00970">
    <property type="entry name" value="FAD_binding_6"/>
    <property type="match status" value="1"/>
</dbReference>
<dbReference type="InterPro" id="IPR001433">
    <property type="entry name" value="OxRdtase_FAD/NAD-bd"/>
</dbReference>
<feature type="binding site" evidence="6">
    <location>
        <position position="151"/>
    </location>
    <ligand>
        <name>FAD</name>
        <dbReference type="ChEBI" id="CHEBI:57692"/>
    </ligand>
</feature>
<comment type="cofactor">
    <cofactor evidence="1 6">
        <name>FAD</name>
        <dbReference type="ChEBI" id="CHEBI:57692"/>
    </cofactor>
</comment>
<evidence type="ECO:0000256" key="3">
    <source>
        <dbReference type="ARBA" id="ARBA00022630"/>
    </source>
</evidence>
<evidence type="ECO:0000256" key="6">
    <source>
        <dbReference type="PIRSR" id="PIRSR601834-1"/>
    </source>
</evidence>
<dbReference type="PANTHER" id="PTHR19370:SF184">
    <property type="entry name" value="NADH-CYTOCHROME B5 REDUCTASE-LIKE"/>
    <property type="match status" value="1"/>
</dbReference>
<dbReference type="CDD" id="cd06183">
    <property type="entry name" value="cyt_b5_reduct_like"/>
    <property type="match status" value="1"/>
</dbReference>
<dbReference type="PANTHER" id="PTHR19370">
    <property type="entry name" value="NADH-CYTOCHROME B5 REDUCTASE"/>
    <property type="match status" value="1"/>
</dbReference>
<keyword evidence="5" id="KW-0560">Oxidoreductase</keyword>
<dbReference type="InterPro" id="IPR039261">
    <property type="entry name" value="FNR_nucleotide-bd"/>
</dbReference>
<dbReference type="AlphaFoldDB" id="A0A8C5R6F7"/>
<dbReference type="PRINTS" id="PR00406">
    <property type="entry name" value="CYTB5RDTASE"/>
</dbReference>
<evidence type="ECO:0000256" key="5">
    <source>
        <dbReference type="ARBA" id="ARBA00023002"/>
    </source>
</evidence>
<evidence type="ECO:0000256" key="1">
    <source>
        <dbReference type="ARBA" id="ARBA00001974"/>
    </source>
</evidence>
<feature type="binding site" evidence="6">
    <location>
        <position position="159"/>
    </location>
    <ligand>
        <name>FAD</name>
        <dbReference type="ChEBI" id="CHEBI:57692"/>
    </ligand>
</feature>
<dbReference type="GO" id="GO:0016491">
    <property type="term" value="F:oxidoreductase activity"/>
    <property type="evidence" value="ECO:0007669"/>
    <property type="project" value="UniProtKB-KW"/>
</dbReference>